<dbReference type="EMBL" id="KQ764513">
    <property type="protein sequence ID" value="OAD54513.1"/>
    <property type="molecule type" value="Genomic_DNA"/>
</dbReference>
<accession>A0A310SHB1</accession>
<dbReference type="Proteomes" id="UP000250275">
    <property type="component" value="Unassembled WGS sequence"/>
</dbReference>
<name>A0A310SHB1_9HYME</name>
<evidence type="ECO:0000313" key="1">
    <source>
        <dbReference type="EMBL" id="OAD54513.1"/>
    </source>
</evidence>
<sequence>MPVEVSSVASAISRVYFESVPRKEVAISTNVDNATLTTWQEKDTVTLMPGRRLFLKYEVGIGNVDWSFTLIPLTEGFDGTDTEDVQEWWKKRLTRQTGGKVASELNQINSGADGTDGNSEILNFNLKESNLAEQLEIYFLNAQKRELRKHLAPSYAVCREDVETRFIPKPLISFIITTAEGLEIWITFSILEKHAY</sequence>
<dbReference type="AlphaFoldDB" id="A0A310SHB1"/>
<proteinExistence type="predicted"/>
<evidence type="ECO:0000313" key="2">
    <source>
        <dbReference type="Proteomes" id="UP000250275"/>
    </source>
</evidence>
<reference evidence="1 2" key="1">
    <citation type="submission" date="2015-07" db="EMBL/GenBank/DDBJ databases">
        <title>The genome of Eufriesea mexicana.</title>
        <authorList>
            <person name="Pan H."/>
            <person name="Kapheim K."/>
        </authorList>
    </citation>
    <scope>NUCLEOTIDE SEQUENCE [LARGE SCALE GENOMIC DNA]</scope>
    <source>
        <strain evidence="1">0111107269</strain>
        <tissue evidence="1">Whole body</tissue>
    </source>
</reference>
<keyword evidence="2" id="KW-1185">Reference proteome</keyword>
<protein>
    <submittedName>
        <fullName evidence="1">Uncharacterized protein</fullName>
    </submittedName>
</protein>
<organism evidence="1 2">
    <name type="scientific">Eufriesea mexicana</name>
    <dbReference type="NCBI Taxonomy" id="516756"/>
    <lineage>
        <taxon>Eukaryota</taxon>
        <taxon>Metazoa</taxon>
        <taxon>Ecdysozoa</taxon>
        <taxon>Arthropoda</taxon>
        <taxon>Hexapoda</taxon>
        <taxon>Insecta</taxon>
        <taxon>Pterygota</taxon>
        <taxon>Neoptera</taxon>
        <taxon>Endopterygota</taxon>
        <taxon>Hymenoptera</taxon>
        <taxon>Apocrita</taxon>
        <taxon>Aculeata</taxon>
        <taxon>Apoidea</taxon>
        <taxon>Anthophila</taxon>
        <taxon>Apidae</taxon>
        <taxon>Eufriesea</taxon>
    </lineage>
</organism>
<gene>
    <name evidence="1" type="ORF">WN48_06702</name>
</gene>